<accession>A0AAV7QGC0</accession>
<feature type="region of interest" description="Disordered" evidence="1">
    <location>
        <begin position="27"/>
        <end position="74"/>
    </location>
</feature>
<dbReference type="EMBL" id="JANPWB010000010">
    <property type="protein sequence ID" value="KAJ1137353.1"/>
    <property type="molecule type" value="Genomic_DNA"/>
</dbReference>
<evidence type="ECO:0000313" key="2">
    <source>
        <dbReference type="EMBL" id="KAJ1137353.1"/>
    </source>
</evidence>
<dbReference type="Proteomes" id="UP001066276">
    <property type="component" value="Chromosome 6"/>
</dbReference>
<reference evidence="2" key="1">
    <citation type="journal article" date="2022" name="bioRxiv">
        <title>Sequencing and chromosome-scale assembly of the giantPleurodeles waltlgenome.</title>
        <authorList>
            <person name="Brown T."/>
            <person name="Elewa A."/>
            <person name="Iarovenko S."/>
            <person name="Subramanian E."/>
            <person name="Araus A.J."/>
            <person name="Petzold A."/>
            <person name="Susuki M."/>
            <person name="Suzuki K.-i.T."/>
            <person name="Hayashi T."/>
            <person name="Toyoda A."/>
            <person name="Oliveira C."/>
            <person name="Osipova E."/>
            <person name="Leigh N.D."/>
            <person name="Simon A."/>
            <person name="Yun M.H."/>
        </authorList>
    </citation>
    <scope>NUCLEOTIDE SEQUENCE</scope>
    <source>
        <strain evidence="2">20211129_DDA</strain>
        <tissue evidence="2">Liver</tissue>
    </source>
</reference>
<proteinExistence type="predicted"/>
<name>A0AAV7QGC0_PLEWA</name>
<organism evidence="2 3">
    <name type="scientific">Pleurodeles waltl</name>
    <name type="common">Iberian ribbed newt</name>
    <dbReference type="NCBI Taxonomy" id="8319"/>
    <lineage>
        <taxon>Eukaryota</taxon>
        <taxon>Metazoa</taxon>
        <taxon>Chordata</taxon>
        <taxon>Craniata</taxon>
        <taxon>Vertebrata</taxon>
        <taxon>Euteleostomi</taxon>
        <taxon>Amphibia</taxon>
        <taxon>Batrachia</taxon>
        <taxon>Caudata</taxon>
        <taxon>Salamandroidea</taxon>
        <taxon>Salamandridae</taxon>
        <taxon>Pleurodelinae</taxon>
        <taxon>Pleurodeles</taxon>
    </lineage>
</organism>
<comment type="caution">
    <text evidence="2">The sequence shown here is derived from an EMBL/GenBank/DDBJ whole genome shotgun (WGS) entry which is preliminary data.</text>
</comment>
<keyword evidence="3" id="KW-1185">Reference proteome</keyword>
<protein>
    <submittedName>
        <fullName evidence="2">Uncharacterized protein</fullName>
    </submittedName>
</protein>
<evidence type="ECO:0000313" key="3">
    <source>
        <dbReference type="Proteomes" id="UP001066276"/>
    </source>
</evidence>
<dbReference type="AlphaFoldDB" id="A0AAV7QGC0"/>
<gene>
    <name evidence="2" type="ORF">NDU88_003764</name>
</gene>
<sequence>MQFLGFVLRHGSAGVFLRDMFRRGRLVTERQHEQPGPEESGLEDRGGRQGGRRWSTDPGNEEPLGTPVSVFTEP</sequence>
<evidence type="ECO:0000256" key="1">
    <source>
        <dbReference type="SAM" id="MobiDB-lite"/>
    </source>
</evidence>